<feature type="non-terminal residue" evidence="1">
    <location>
        <position position="143"/>
    </location>
</feature>
<reference evidence="1" key="1">
    <citation type="submission" date="2021-06" db="EMBL/GenBank/DDBJ databases">
        <authorList>
            <person name="Kallberg Y."/>
            <person name="Tangrot J."/>
            <person name="Rosling A."/>
        </authorList>
    </citation>
    <scope>NUCLEOTIDE SEQUENCE</scope>
    <source>
        <strain evidence="1">FL130A</strain>
    </source>
</reference>
<organism evidence="1 2">
    <name type="scientific">Ambispora leptoticha</name>
    <dbReference type="NCBI Taxonomy" id="144679"/>
    <lineage>
        <taxon>Eukaryota</taxon>
        <taxon>Fungi</taxon>
        <taxon>Fungi incertae sedis</taxon>
        <taxon>Mucoromycota</taxon>
        <taxon>Glomeromycotina</taxon>
        <taxon>Glomeromycetes</taxon>
        <taxon>Archaeosporales</taxon>
        <taxon>Ambisporaceae</taxon>
        <taxon>Ambispora</taxon>
    </lineage>
</organism>
<feature type="non-terminal residue" evidence="1">
    <location>
        <position position="1"/>
    </location>
</feature>
<evidence type="ECO:0000313" key="2">
    <source>
        <dbReference type="Proteomes" id="UP000789508"/>
    </source>
</evidence>
<name>A0A9N9J3D7_9GLOM</name>
<protein>
    <submittedName>
        <fullName evidence="1">13792_t:CDS:1</fullName>
    </submittedName>
</protein>
<dbReference type="Proteomes" id="UP000789508">
    <property type="component" value="Unassembled WGS sequence"/>
</dbReference>
<sequence length="143" mass="17126">VFISYPLAEHLWGTYHGDSSTIDKFLVKVIKDFMFNTDPDFEFNLSGYKWFIYDNECFEGHSFTEVLDTYWFEEDIQFGQFLIDYIITVDTNTVSRPNVDVDSYTFSNFNNHSSKDQNSCHKDNKFYEDLDPNFSWDYIRCRD</sequence>
<comment type="caution">
    <text evidence="1">The sequence shown here is derived from an EMBL/GenBank/DDBJ whole genome shotgun (WGS) entry which is preliminary data.</text>
</comment>
<dbReference type="EMBL" id="CAJVPS010046902">
    <property type="protein sequence ID" value="CAG8762018.1"/>
    <property type="molecule type" value="Genomic_DNA"/>
</dbReference>
<proteinExistence type="predicted"/>
<keyword evidence="2" id="KW-1185">Reference proteome</keyword>
<evidence type="ECO:0000313" key="1">
    <source>
        <dbReference type="EMBL" id="CAG8762018.1"/>
    </source>
</evidence>
<dbReference type="AlphaFoldDB" id="A0A9N9J3D7"/>
<accession>A0A9N9J3D7</accession>
<gene>
    <name evidence="1" type="ORF">ALEPTO_LOCUS13710</name>
</gene>